<dbReference type="Proteomes" id="UP001152795">
    <property type="component" value="Unassembled WGS sequence"/>
</dbReference>
<dbReference type="EMBL" id="CACRXK020005570">
    <property type="protein sequence ID" value="CAB4006668.1"/>
    <property type="molecule type" value="Genomic_DNA"/>
</dbReference>
<sequence>MPIPDRILNALRLNAKQADETIALLKRQLSLLEKEASGDRIQSFFEKEKEELRQENEQLRQKAKRLKKDLEKVELRNGLRVVPLPHVKQETVKPSNEVPVLPQPSEEHTAEKKEKQPGSAKKTAKKEKASSKPKASAEGAAGGEVDASRLDLRVGKIVKVEKHPDADTLYLEEIDIGEEKPRTVISGLVKHIPLEKMQDRMVMTLCNLKPVKMRGIFSQAM</sequence>
<gene>
    <name evidence="7" type="ORF">PACLA_8A013175</name>
</gene>
<evidence type="ECO:0000313" key="7">
    <source>
        <dbReference type="EMBL" id="CAB4006668.1"/>
    </source>
</evidence>
<reference evidence="7" key="1">
    <citation type="submission" date="2020-04" db="EMBL/GenBank/DDBJ databases">
        <authorList>
            <person name="Alioto T."/>
            <person name="Alioto T."/>
            <person name="Gomez Garrido J."/>
        </authorList>
    </citation>
    <scope>NUCLEOTIDE SEQUENCE</scope>
    <source>
        <strain evidence="7">A484AB</strain>
    </source>
</reference>
<evidence type="ECO:0000256" key="2">
    <source>
        <dbReference type="ARBA" id="ARBA00022884"/>
    </source>
</evidence>
<evidence type="ECO:0000256" key="5">
    <source>
        <dbReference type="SAM" id="MobiDB-lite"/>
    </source>
</evidence>
<protein>
    <submittedName>
        <fullName evidence="7">Aminoacyl tRNA synthase complex-interacting multifunctional 1 isoform X2</fullName>
    </submittedName>
</protein>
<dbReference type="InterPro" id="IPR051270">
    <property type="entry name" value="Tyrosine-tRNA_ligase_regulator"/>
</dbReference>
<dbReference type="InterPro" id="IPR012340">
    <property type="entry name" value="NA-bd_OB-fold"/>
</dbReference>
<dbReference type="OrthoDB" id="197206at2759"/>
<dbReference type="PANTHER" id="PTHR11586">
    <property type="entry name" value="TRNA-AMINOACYLATION COFACTOR ARC1 FAMILY MEMBER"/>
    <property type="match status" value="1"/>
</dbReference>
<evidence type="ECO:0000256" key="3">
    <source>
        <dbReference type="PROSITE-ProRule" id="PRU00209"/>
    </source>
</evidence>
<evidence type="ECO:0000256" key="1">
    <source>
        <dbReference type="ARBA" id="ARBA00022555"/>
    </source>
</evidence>
<dbReference type="Pfam" id="PF01588">
    <property type="entry name" value="tRNA_bind"/>
    <property type="match status" value="1"/>
</dbReference>
<dbReference type="InterPro" id="IPR002547">
    <property type="entry name" value="tRNA-bd_dom"/>
</dbReference>
<keyword evidence="4" id="KW-0175">Coiled coil</keyword>
<comment type="caution">
    <text evidence="7">The sequence shown here is derived from an EMBL/GenBank/DDBJ whole genome shotgun (WGS) entry which is preliminary data.</text>
</comment>
<keyword evidence="8" id="KW-1185">Reference proteome</keyword>
<dbReference type="GO" id="GO:0000049">
    <property type="term" value="F:tRNA binding"/>
    <property type="evidence" value="ECO:0007669"/>
    <property type="project" value="UniProtKB-UniRule"/>
</dbReference>
<dbReference type="AlphaFoldDB" id="A0A6S7IYX3"/>
<keyword evidence="1 3" id="KW-0820">tRNA-binding</keyword>
<feature type="coiled-coil region" evidence="4">
    <location>
        <begin position="8"/>
        <end position="76"/>
    </location>
</feature>
<feature type="compositionally biased region" description="Basic and acidic residues" evidence="5">
    <location>
        <begin position="105"/>
        <end position="116"/>
    </location>
</feature>
<evidence type="ECO:0000313" key="8">
    <source>
        <dbReference type="Proteomes" id="UP001152795"/>
    </source>
</evidence>
<keyword evidence="2 3" id="KW-0694">RNA-binding</keyword>
<organism evidence="7 8">
    <name type="scientific">Paramuricea clavata</name>
    <name type="common">Red gorgonian</name>
    <name type="synonym">Violescent sea-whip</name>
    <dbReference type="NCBI Taxonomy" id="317549"/>
    <lineage>
        <taxon>Eukaryota</taxon>
        <taxon>Metazoa</taxon>
        <taxon>Cnidaria</taxon>
        <taxon>Anthozoa</taxon>
        <taxon>Octocorallia</taxon>
        <taxon>Malacalcyonacea</taxon>
        <taxon>Plexauridae</taxon>
        <taxon>Paramuricea</taxon>
    </lineage>
</organism>
<name>A0A6S7IYX3_PARCT</name>
<dbReference type="PROSITE" id="PS50886">
    <property type="entry name" value="TRBD"/>
    <property type="match status" value="1"/>
</dbReference>
<dbReference type="PANTHER" id="PTHR11586:SF33">
    <property type="entry name" value="AMINOACYL TRNA SYNTHASE COMPLEX-INTERACTING MULTIFUNCTIONAL PROTEIN 1"/>
    <property type="match status" value="1"/>
</dbReference>
<dbReference type="CDD" id="cd02799">
    <property type="entry name" value="tRNA_bind_EMAP-II_like"/>
    <property type="match status" value="1"/>
</dbReference>
<dbReference type="Gene3D" id="2.40.50.140">
    <property type="entry name" value="Nucleic acid-binding proteins"/>
    <property type="match status" value="1"/>
</dbReference>
<accession>A0A6S7IYX3</accession>
<feature type="region of interest" description="Disordered" evidence="5">
    <location>
        <begin position="86"/>
        <end position="144"/>
    </location>
</feature>
<proteinExistence type="predicted"/>
<dbReference type="SUPFAM" id="SSF50249">
    <property type="entry name" value="Nucleic acid-binding proteins"/>
    <property type="match status" value="1"/>
</dbReference>
<feature type="non-terminal residue" evidence="7">
    <location>
        <position position="221"/>
    </location>
</feature>
<evidence type="ECO:0000256" key="4">
    <source>
        <dbReference type="SAM" id="Coils"/>
    </source>
</evidence>
<evidence type="ECO:0000259" key="6">
    <source>
        <dbReference type="PROSITE" id="PS50886"/>
    </source>
</evidence>
<feature type="domain" description="TRNA-binding" evidence="6">
    <location>
        <begin position="146"/>
        <end position="221"/>
    </location>
</feature>